<reference evidence="2" key="1">
    <citation type="journal article" date="2019" name="Database">
        <title>The radish genome database (RadishGD): an integrated information resource for radish genomics.</title>
        <authorList>
            <person name="Yu H.J."/>
            <person name="Baek S."/>
            <person name="Lee Y.J."/>
            <person name="Cho A."/>
            <person name="Mun J.H."/>
        </authorList>
    </citation>
    <scope>NUCLEOTIDE SEQUENCE [LARGE SCALE GENOMIC DNA]</scope>
    <source>
        <strain evidence="2">cv. WK10039</strain>
    </source>
</reference>
<feature type="compositionally biased region" description="Polar residues" evidence="1">
    <location>
        <begin position="78"/>
        <end position="87"/>
    </location>
</feature>
<protein>
    <submittedName>
        <fullName evidence="3">Uncharacterized protein LOC108852356</fullName>
    </submittedName>
</protein>
<organism evidence="2 3">
    <name type="scientific">Raphanus sativus</name>
    <name type="common">Radish</name>
    <name type="synonym">Raphanus raphanistrum var. sativus</name>
    <dbReference type="NCBI Taxonomy" id="3726"/>
    <lineage>
        <taxon>Eukaryota</taxon>
        <taxon>Viridiplantae</taxon>
        <taxon>Streptophyta</taxon>
        <taxon>Embryophyta</taxon>
        <taxon>Tracheophyta</taxon>
        <taxon>Spermatophyta</taxon>
        <taxon>Magnoliopsida</taxon>
        <taxon>eudicotyledons</taxon>
        <taxon>Gunneridae</taxon>
        <taxon>Pentapetalae</taxon>
        <taxon>rosids</taxon>
        <taxon>malvids</taxon>
        <taxon>Brassicales</taxon>
        <taxon>Brassicaceae</taxon>
        <taxon>Brassiceae</taxon>
        <taxon>Raphanus</taxon>
    </lineage>
</organism>
<dbReference type="GeneID" id="108852356"/>
<keyword evidence="2" id="KW-1185">Reference proteome</keyword>
<feature type="region of interest" description="Disordered" evidence="1">
    <location>
        <begin position="40"/>
        <end position="98"/>
    </location>
</feature>
<accession>A0A6J0NA18</accession>
<evidence type="ECO:0000313" key="3">
    <source>
        <dbReference type="RefSeq" id="XP_018481354.1"/>
    </source>
</evidence>
<dbReference type="AlphaFoldDB" id="A0A6J0NA18"/>
<evidence type="ECO:0000313" key="2">
    <source>
        <dbReference type="Proteomes" id="UP000504610"/>
    </source>
</evidence>
<feature type="region of interest" description="Disordered" evidence="1">
    <location>
        <begin position="1"/>
        <end position="26"/>
    </location>
</feature>
<dbReference type="RefSeq" id="XP_018481354.1">
    <property type="nucleotide sequence ID" value="XM_018625852.2"/>
</dbReference>
<feature type="compositionally biased region" description="Polar residues" evidence="1">
    <location>
        <begin position="60"/>
        <end position="70"/>
    </location>
</feature>
<dbReference type="KEGG" id="rsz:108852356"/>
<evidence type="ECO:0000256" key="1">
    <source>
        <dbReference type="SAM" id="MobiDB-lite"/>
    </source>
</evidence>
<dbReference type="Proteomes" id="UP000504610">
    <property type="component" value="Chromosome 4"/>
</dbReference>
<gene>
    <name evidence="3" type="primary">LOC108852356</name>
</gene>
<proteinExistence type="predicted"/>
<sequence length="131" mass="13633">MPSTQMKFSDPGGGDDPLPFSDAPVDVEANTDAVNELERAGDMVSSPPLSQRAHADDVGNVNNSAAQTGSCPADGVQGTPSPCVDNNSPPPVLVPEANSNLDDVQTNLAFPKPTFLLGLTQEERQLSKTDS</sequence>
<dbReference type="OrthoDB" id="1024009at2759"/>
<reference evidence="3" key="2">
    <citation type="submission" date="2025-08" db="UniProtKB">
        <authorList>
            <consortium name="RefSeq"/>
        </authorList>
    </citation>
    <scope>IDENTIFICATION</scope>
    <source>
        <tissue evidence="3">Leaf</tissue>
    </source>
</reference>
<name>A0A6J0NA18_RAPSA</name>